<accession>A0A4Q5MX01</accession>
<organism evidence="3 4">
    <name type="scientific">Pengzhenrongella frigida</name>
    <dbReference type="NCBI Taxonomy" id="1259133"/>
    <lineage>
        <taxon>Bacteria</taxon>
        <taxon>Bacillati</taxon>
        <taxon>Actinomycetota</taxon>
        <taxon>Actinomycetes</taxon>
        <taxon>Micrococcales</taxon>
        <taxon>Pengzhenrongella</taxon>
    </lineage>
</organism>
<dbReference type="AlphaFoldDB" id="A0A4Q5MX01"/>
<proteinExistence type="predicted"/>
<keyword evidence="4" id="KW-1185">Reference proteome</keyword>
<evidence type="ECO:0000313" key="3">
    <source>
        <dbReference type="EMBL" id="RYV50116.1"/>
    </source>
</evidence>
<dbReference type="Proteomes" id="UP000293764">
    <property type="component" value="Unassembled WGS sequence"/>
</dbReference>
<feature type="transmembrane region" description="Helical" evidence="2">
    <location>
        <begin position="88"/>
        <end position="105"/>
    </location>
</feature>
<reference evidence="3 4" key="1">
    <citation type="submission" date="2019-01" db="EMBL/GenBank/DDBJ databases">
        <title>Novel species of Cellulomonas.</title>
        <authorList>
            <person name="Liu Q."/>
            <person name="Xin Y.-H."/>
        </authorList>
    </citation>
    <scope>NUCLEOTIDE SEQUENCE [LARGE SCALE GENOMIC DNA]</scope>
    <source>
        <strain evidence="3 4">HLT2-17</strain>
    </source>
</reference>
<evidence type="ECO:0000256" key="2">
    <source>
        <dbReference type="SAM" id="Phobius"/>
    </source>
</evidence>
<gene>
    <name evidence="3" type="ORF">EUA98_15090</name>
</gene>
<sequence>MAAGLESAVPEPGRSAPDRPAASGDCAREETTGRNTAATVGLVLGLVSVVVNPILLVGIAAIGFSAFGYNRASLMSQFGYAPIGKRKAVLGMILGLLGIIESVVFKGSLF</sequence>
<evidence type="ECO:0000256" key="1">
    <source>
        <dbReference type="SAM" id="MobiDB-lite"/>
    </source>
</evidence>
<keyword evidence="2" id="KW-0472">Membrane</keyword>
<keyword evidence="2" id="KW-0812">Transmembrane</keyword>
<feature type="transmembrane region" description="Helical" evidence="2">
    <location>
        <begin position="42"/>
        <end position="67"/>
    </location>
</feature>
<evidence type="ECO:0000313" key="4">
    <source>
        <dbReference type="Proteomes" id="UP000293764"/>
    </source>
</evidence>
<name>A0A4Q5MX01_9MICO</name>
<feature type="region of interest" description="Disordered" evidence="1">
    <location>
        <begin position="1"/>
        <end position="30"/>
    </location>
</feature>
<dbReference type="RefSeq" id="WP_130103521.1">
    <property type="nucleotide sequence ID" value="NZ_SDWW01000041.1"/>
</dbReference>
<comment type="caution">
    <text evidence="3">The sequence shown here is derived from an EMBL/GenBank/DDBJ whole genome shotgun (WGS) entry which is preliminary data.</text>
</comment>
<protein>
    <submittedName>
        <fullName evidence="3">Uncharacterized protein</fullName>
    </submittedName>
</protein>
<dbReference type="EMBL" id="SDWW01000041">
    <property type="protein sequence ID" value="RYV50116.1"/>
    <property type="molecule type" value="Genomic_DNA"/>
</dbReference>
<keyword evidence="2" id="KW-1133">Transmembrane helix</keyword>